<gene>
    <name evidence="2" type="ORF">SA2016_3413</name>
</gene>
<protein>
    <submittedName>
        <fullName evidence="2">Uncharacterized protein</fullName>
    </submittedName>
</protein>
<dbReference type="STRING" id="37927.SA2016_3413"/>
<keyword evidence="1" id="KW-0812">Transmembrane</keyword>
<accession>A0A127A5M4</accession>
<dbReference type="AlphaFoldDB" id="A0A127A5M4"/>
<feature type="transmembrane region" description="Helical" evidence="1">
    <location>
        <begin position="12"/>
        <end position="31"/>
    </location>
</feature>
<dbReference type="Proteomes" id="UP000070134">
    <property type="component" value="Chromosome"/>
</dbReference>
<proteinExistence type="predicted"/>
<organism evidence="2 3">
    <name type="scientific">Sinomonas atrocyanea</name>
    <dbReference type="NCBI Taxonomy" id="37927"/>
    <lineage>
        <taxon>Bacteria</taxon>
        <taxon>Bacillati</taxon>
        <taxon>Actinomycetota</taxon>
        <taxon>Actinomycetes</taxon>
        <taxon>Micrococcales</taxon>
        <taxon>Micrococcaceae</taxon>
        <taxon>Sinomonas</taxon>
    </lineage>
</organism>
<dbReference type="EMBL" id="CP014518">
    <property type="protein sequence ID" value="AMM34074.1"/>
    <property type="molecule type" value="Genomic_DNA"/>
</dbReference>
<keyword evidence="3" id="KW-1185">Reference proteome</keyword>
<keyword evidence="1" id="KW-1133">Transmembrane helix</keyword>
<evidence type="ECO:0000256" key="1">
    <source>
        <dbReference type="SAM" id="Phobius"/>
    </source>
</evidence>
<name>A0A127A5M4_9MICC</name>
<keyword evidence="1" id="KW-0472">Membrane</keyword>
<reference evidence="2 3" key="1">
    <citation type="submission" date="2016-02" db="EMBL/GenBank/DDBJ databases">
        <title>Complete genome of Sinomonas atrocyanea KCTC 3377.</title>
        <authorList>
            <person name="Kim K.M."/>
        </authorList>
    </citation>
    <scope>NUCLEOTIDE SEQUENCE [LARGE SCALE GENOMIC DNA]</scope>
    <source>
        <strain evidence="2 3">KCTC 3377</strain>
    </source>
</reference>
<evidence type="ECO:0000313" key="2">
    <source>
        <dbReference type="EMBL" id="AMM34074.1"/>
    </source>
</evidence>
<sequence>MKSVLGPWSKSRLAFLAIGIVFVAIGVVSILQAH</sequence>
<dbReference type="KEGG" id="satk:SA2016_3413"/>
<evidence type="ECO:0000313" key="3">
    <source>
        <dbReference type="Proteomes" id="UP000070134"/>
    </source>
</evidence>